<dbReference type="Pfam" id="PF00512">
    <property type="entry name" value="HisKA"/>
    <property type="match status" value="1"/>
</dbReference>
<dbReference type="Gene3D" id="3.30.565.10">
    <property type="entry name" value="Histidine kinase-like ATPase, C-terminal domain"/>
    <property type="match status" value="1"/>
</dbReference>
<dbReference type="GO" id="GO:0005524">
    <property type="term" value="F:ATP binding"/>
    <property type="evidence" value="ECO:0007669"/>
    <property type="project" value="UniProtKB-KW"/>
</dbReference>
<dbReference type="CDD" id="cd00082">
    <property type="entry name" value="HisKA"/>
    <property type="match status" value="1"/>
</dbReference>
<dbReference type="InterPro" id="IPR004358">
    <property type="entry name" value="Sig_transdc_His_kin-like_C"/>
</dbReference>
<dbReference type="GO" id="GO:0000155">
    <property type="term" value="F:phosphorelay sensor kinase activity"/>
    <property type="evidence" value="ECO:0007669"/>
    <property type="project" value="InterPro"/>
</dbReference>
<evidence type="ECO:0000256" key="8">
    <source>
        <dbReference type="ARBA" id="ARBA00023012"/>
    </source>
</evidence>
<comment type="caution">
    <text evidence="12">The sequence shown here is derived from an EMBL/GenBank/DDBJ whole genome shotgun (WGS) entry which is preliminary data.</text>
</comment>
<keyword evidence="13" id="KW-1185">Reference proteome</keyword>
<evidence type="ECO:0000256" key="9">
    <source>
        <dbReference type="SAM" id="Coils"/>
    </source>
</evidence>
<feature type="transmembrane region" description="Helical" evidence="10">
    <location>
        <begin position="304"/>
        <end position="323"/>
    </location>
</feature>
<feature type="transmembrane region" description="Helical" evidence="10">
    <location>
        <begin position="250"/>
        <end position="269"/>
    </location>
</feature>
<evidence type="ECO:0000256" key="4">
    <source>
        <dbReference type="ARBA" id="ARBA00022679"/>
    </source>
</evidence>
<keyword evidence="4" id="KW-0808">Transferase</keyword>
<dbReference type="Pfam" id="PF07695">
    <property type="entry name" value="7TMR-DISM_7TM"/>
    <property type="match status" value="1"/>
</dbReference>
<dbReference type="InterPro" id="IPR050351">
    <property type="entry name" value="BphY/WalK/GraS-like"/>
</dbReference>
<evidence type="ECO:0000256" key="3">
    <source>
        <dbReference type="ARBA" id="ARBA00022553"/>
    </source>
</evidence>
<feature type="coiled-coil region" evidence="9">
    <location>
        <begin position="395"/>
        <end position="449"/>
    </location>
</feature>
<feature type="domain" description="Histidine kinase" evidence="11">
    <location>
        <begin position="449"/>
        <end position="660"/>
    </location>
</feature>
<dbReference type="InterPro" id="IPR005467">
    <property type="entry name" value="His_kinase_dom"/>
</dbReference>
<dbReference type="SMART" id="SM00387">
    <property type="entry name" value="HATPase_c"/>
    <property type="match status" value="1"/>
</dbReference>
<feature type="transmembrane region" description="Helical" evidence="10">
    <location>
        <begin position="361"/>
        <end position="387"/>
    </location>
</feature>
<keyword evidence="6" id="KW-0418">Kinase</keyword>
<dbReference type="Gene3D" id="2.60.40.2380">
    <property type="match status" value="1"/>
</dbReference>
<evidence type="ECO:0000256" key="1">
    <source>
        <dbReference type="ARBA" id="ARBA00000085"/>
    </source>
</evidence>
<dbReference type="RefSeq" id="WP_101358048.1">
    <property type="nucleotide sequence ID" value="NZ_NKXO01000010.1"/>
</dbReference>
<dbReference type="Proteomes" id="UP000233387">
    <property type="component" value="Unassembled WGS sequence"/>
</dbReference>
<dbReference type="SUPFAM" id="SSF47384">
    <property type="entry name" value="Homodimeric domain of signal transducing histidine kinase"/>
    <property type="match status" value="1"/>
</dbReference>
<keyword evidence="5" id="KW-0547">Nucleotide-binding</keyword>
<dbReference type="Pfam" id="PF07696">
    <property type="entry name" value="7TMR-DISMED2"/>
    <property type="match status" value="1"/>
</dbReference>
<proteinExistence type="predicted"/>
<dbReference type="GO" id="GO:0030295">
    <property type="term" value="F:protein kinase activator activity"/>
    <property type="evidence" value="ECO:0007669"/>
    <property type="project" value="TreeGrafter"/>
</dbReference>
<dbReference type="InterPro" id="IPR011622">
    <property type="entry name" value="7TMR_DISM_rcpt_extracell_dom2"/>
</dbReference>
<keyword evidence="9" id="KW-0175">Coiled coil</keyword>
<keyword evidence="10" id="KW-0812">Transmembrane</keyword>
<comment type="catalytic activity">
    <reaction evidence="1">
        <text>ATP + protein L-histidine = ADP + protein N-phospho-L-histidine.</text>
        <dbReference type="EC" id="2.7.13.3"/>
    </reaction>
</comment>
<keyword evidence="7" id="KW-0067">ATP-binding</keyword>
<evidence type="ECO:0000313" key="13">
    <source>
        <dbReference type="Proteomes" id="UP000233387"/>
    </source>
</evidence>
<feature type="transmembrane region" description="Helical" evidence="10">
    <location>
        <begin position="212"/>
        <end position="230"/>
    </location>
</feature>
<evidence type="ECO:0000259" key="11">
    <source>
        <dbReference type="PROSITE" id="PS50109"/>
    </source>
</evidence>
<dbReference type="Gene3D" id="1.10.287.130">
    <property type="match status" value="1"/>
</dbReference>
<keyword evidence="8" id="KW-0902">Two-component regulatory system</keyword>
<dbReference type="CDD" id="cd22249">
    <property type="entry name" value="UDM1_RNF168_RNF169-like"/>
    <property type="match status" value="1"/>
</dbReference>
<evidence type="ECO:0000256" key="7">
    <source>
        <dbReference type="ARBA" id="ARBA00022840"/>
    </source>
</evidence>
<reference evidence="12 13" key="1">
    <citation type="submission" date="2017-06" db="EMBL/GenBank/DDBJ databases">
        <title>Raineya orbicola gen. nov., sp. nov. a slightly thermophilic bacterium of the phylum Bacteroidetes and the description of Raineyaceae fam. nov.</title>
        <authorList>
            <person name="Albuquerque L."/>
            <person name="Polonia A.R.M."/>
            <person name="Barroso C."/>
            <person name="Froufe H.J.C."/>
            <person name="Lage O."/>
            <person name="Lobo-Da-Cunha A."/>
            <person name="Egas C."/>
            <person name="Da Costa M.S."/>
        </authorList>
    </citation>
    <scope>NUCLEOTIDE SEQUENCE [LARGE SCALE GENOMIC DNA]</scope>
    <source>
        <strain evidence="12 13">SPSPC-11</strain>
    </source>
</reference>
<dbReference type="AlphaFoldDB" id="A0A2N3IIR4"/>
<dbReference type="InterPro" id="IPR003661">
    <property type="entry name" value="HisK_dim/P_dom"/>
</dbReference>
<evidence type="ECO:0000256" key="6">
    <source>
        <dbReference type="ARBA" id="ARBA00022777"/>
    </source>
</evidence>
<dbReference type="OrthoDB" id="973142at2"/>
<evidence type="ECO:0000256" key="5">
    <source>
        <dbReference type="ARBA" id="ARBA00022741"/>
    </source>
</evidence>
<name>A0A2N3IIR4_9BACT</name>
<keyword evidence="10" id="KW-0472">Membrane</keyword>
<sequence length="676" mass="77955">MRFFILCFVWTCNFAWANNDVLVLDKKNNKKFITSYFQIFEDKSNKLSLQEIFEENIKFEPIQTRNHLHLGVSNSTFWLKSNLYVPQAHQNSTNYILTITDPSVNFVDFFIIDRNGKIISQQKSGSAIKPIERSVSNNQIAFNLNNLKEGRYWLVLKVRSRAFLNIPIQLELDETFQKDSLIIYLLLGGFYSVMLLLIFYNFAAFLITLEKILFYSFASSLLFTFALSTYDGILGFYTPLVRVLQPHISLEASFLSSGMVFLLLFNIGFLKLPAQYFLTKLLNVCIIGFLGNFALSFVDNVSAIYLLVTMVPLCLIPILWSFVWAYKNQVPMSSYLLTANIFLTIGVIISLLPSFSHIIPAWWAVYGLHIGYILYVLTISLGLLVRFHKTSLEVVRKETQILKEKDKKRMEAEKNAALQRIMEEKTADLMRQNEELKKLNEELDRFVYSISHELSSPLKSLIGLIQLMKQDKNQENLMMYLEMQERSIRKLDLYTKELTDLLRNARVDVSKVHISFRELLNEVLNQRKTDVGYDKVKKIISIRQDLPFVSDRNRIAIILNNIISNSIQYHRDNVQSHVKIQVEVSKEKASITISDNGQGIGKEHLGKVFNMFYRATEKSQGAGLGLFIVKETITKLQGTIDMHSEINVGTIFKIEIPNLLEEPEKNIHYQTNGHSA</sequence>
<dbReference type="Pfam" id="PF02518">
    <property type="entry name" value="HATPase_c"/>
    <property type="match status" value="1"/>
</dbReference>
<dbReference type="GO" id="GO:0007234">
    <property type="term" value="P:osmosensory signaling via phosphorelay pathway"/>
    <property type="evidence" value="ECO:0007669"/>
    <property type="project" value="TreeGrafter"/>
</dbReference>
<dbReference type="InterPro" id="IPR011623">
    <property type="entry name" value="7TMR_DISM_rcpt_extracell_dom1"/>
</dbReference>
<evidence type="ECO:0000313" key="12">
    <source>
        <dbReference type="EMBL" id="PKQ70123.1"/>
    </source>
</evidence>
<keyword evidence="3" id="KW-0597">Phosphoprotein</keyword>
<dbReference type="InterPro" id="IPR036890">
    <property type="entry name" value="HATPase_C_sf"/>
</dbReference>
<gene>
    <name evidence="12" type="ORF">Rain11_0783</name>
</gene>
<dbReference type="PRINTS" id="PR00344">
    <property type="entry name" value="BCTRLSENSOR"/>
</dbReference>
<dbReference type="PANTHER" id="PTHR42878">
    <property type="entry name" value="TWO-COMPONENT HISTIDINE KINASE"/>
    <property type="match status" value="1"/>
</dbReference>
<feature type="transmembrane region" description="Helical" evidence="10">
    <location>
        <begin position="181"/>
        <end position="200"/>
    </location>
</feature>
<dbReference type="EC" id="2.7.13.3" evidence="2"/>
<organism evidence="12 13">
    <name type="scientific">Raineya orbicola</name>
    <dbReference type="NCBI Taxonomy" id="2016530"/>
    <lineage>
        <taxon>Bacteria</taxon>
        <taxon>Pseudomonadati</taxon>
        <taxon>Bacteroidota</taxon>
        <taxon>Cytophagia</taxon>
        <taxon>Cytophagales</taxon>
        <taxon>Raineyaceae</taxon>
        <taxon>Raineya</taxon>
    </lineage>
</organism>
<evidence type="ECO:0000256" key="2">
    <source>
        <dbReference type="ARBA" id="ARBA00012438"/>
    </source>
</evidence>
<protein>
    <recommendedName>
        <fullName evidence="2">histidine kinase</fullName>
        <ecNumber evidence="2">2.7.13.3</ecNumber>
    </recommendedName>
</protein>
<feature type="transmembrane region" description="Helical" evidence="10">
    <location>
        <begin position="281"/>
        <end position="298"/>
    </location>
</feature>
<dbReference type="GO" id="GO:0000156">
    <property type="term" value="F:phosphorelay response regulator activity"/>
    <property type="evidence" value="ECO:0007669"/>
    <property type="project" value="TreeGrafter"/>
</dbReference>
<dbReference type="InterPro" id="IPR036097">
    <property type="entry name" value="HisK_dim/P_sf"/>
</dbReference>
<dbReference type="InterPro" id="IPR003594">
    <property type="entry name" value="HATPase_dom"/>
</dbReference>
<keyword evidence="10" id="KW-1133">Transmembrane helix</keyword>
<evidence type="ECO:0000256" key="10">
    <source>
        <dbReference type="SAM" id="Phobius"/>
    </source>
</evidence>
<feature type="transmembrane region" description="Helical" evidence="10">
    <location>
        <begin position="335"/>
        <end position="355"/>
    </location>
</feature>
<dbReference type="PROSITE" id="PS50109">
    <property type="entry name" value="HIS_KIN"/>
    <property type="match status" value="1"/>
</dbReference>
<dbReference type="PANTHER" id="PTHR42878:SF7">
    <property type="entry name" value="SENSOR HISTIDINE KINASE GLRK"/>
    <property type="match status" value="1"/>
</dbReference>
<dbReference type="CDD" id="cd00075">
    <property type="entry name" value="HATPase"/>
    <property type="match status" value="1"/>
</dbReference>
<dbReference type="EMBL" id="NKXO01000010">
    <property type="protein sequence ID" value="PKQ70123.1"/>
    <property type="molecule type" value="Genomic_DNA"/>
</dbReference>
<accession>A0A2N3IIR4</accession>
<dbReference type="SUPFAM" id="SSF55874">
    <property type="entry name" value="ATPase domain of HSP90 chaperone/DNA topoisomerase II/histidine kinase"/>
    <property type="match status" value="1"/>
</dbReference>